<reference evidence="2 3" key="1">
    <citation type="submission" date="2017-08" db="EMBL/GenBank/DDBJ databases">
        <title>Complete genome of Colwellia sp. NB097-1, a psychrophile bacterium ioslated from Bering Sea.</title>
        <authorList>
            <person name="Chen X."/>
        </authorList>
    </citation>
    <scope>NUCLEOTIDE SEQUENCE [LARGE SCALE GENOMIC DNA]</scope>
    <source>
        <strain evidence="2 3">NB097-1</strain>
    </source>
</reference>
<dbReference type="CDD" id="cd05828">
    <property type="entry name" value="Sortase_D_1"/>
    <property type="match status" value="1"/>
</dbReference>
<dbReference type="Gene3D" id="2.40.260.10">
    <property type="entry name" value="Sortase"/>
    <property type="match status" value="1"/>
</dbReference>
<dbReference type="EMBL" id="CP020465">
    <property type="protein sequence ID" value="ASP48683.1"/>
    <property type="molecule type" value="Genomic_DNA"/>
</dbReference>
<dbReference type="Pfam" id="PF04203">
    <property type="entry name" value="Sortase"/>
    <property type="match status" value="1"/>
</dbReference>
<evidence type="ECO:0000313" key="3">
    <source>
        <dbReference type="Proteomes" id="UP000202259"/>
    </source>
</evidence>
<evidence type="ECO:0000313" key="2">
    <source>
        <dbReference type="EMBL" id="ASP48683.1"/>
    </source>
</evidence>
<gene>
    <name evidence="2" type="ORF">B5D82_13430</name>
</gene>
<dbReference type="KEGG" id="cber:B5D82_13430"/>
<accession>A0A222GAM1</accession>
<dbReference type="InterPro" id="IPR022445">
    <property type="entry name" value="Sortase_proteobact_type"/>
</dbReference>
<evidence type="ECO:0000256" key="1">
    <source>
        <dbReference type="ARBA" id="ARBA00022801"/>
    </source>
</evidence>
<dbReference type="RefSeq" id="WP_081152211.1">
    <property type="nucleotide sequence ID" value="NZ_CP020465.1"/>
</dbReference>
<dbReference type="NCBIfam" id="TIGR03784">
    <property type="entry name" value="marine_sortase"/>
    <property type="match status" value="1"/>
</dbReference>
<protein>
    <submittedName>
        <fullName evidence="2">Class GN sortase</fullName>
    </submittedName>
</protein>
<dbReference type="InterPro" id="IPR041999">
    <property type="entry name" value="Sortase_D_1"/>
</dbReference>
<keyword evidence="1" id="KW-0378">Hydrolase</keyword>
<dbReference type="InterPro" id="IPR023365">
    <property type="entry name" value="Sortase_dom-sf"/>
</dbReference>
<keyword evidence="3" id="KW-1185">Reference proteome</keyword>
<sequence length="220" mass="24257">MAKLTKIVRKLAALTLIIVGGFLFIHASWLPTKAWLSQQLINHSWQQSMAAQKHLHEQQQSHAQDNVNIHNLNSHSLQKQIAIKPWPWADTFPIAELVFKRLGKSIVVLNGGDPTTLAFSAGAVAPFNQPNITKPFVVAGHRDSHFAFLEDVTMRDIISLTDTQGQAQLFQVESIDIVDASAGQLPLLADAASLVLITCYPFAEIGNDSDERYVITAKTL</sequence>
<dbReference type="Proteomes" id="UP000202259">
    <property type="component" value="Chromosome"/>
</dbReference>
<name>A0A222GAM1_9GAMM</name>
<dbReference type="OrthoDB" id="9790661at2"/>
<proteinExistence type="predicted"/>
<dbReference type="AlphaFoldDB" id="A0A222GAM1"/>
<organism evidence="2 3">
    <name type="scientific">Cognaticolwellia beringensis</name>
    <dbReference type="NCBI Taxonomy" id="1967665"/>
    <lineage>
        <taxon>Bacteria</taxon>
        <taxon>Pseudomonadati</taxon>
        <taxon>Pseudomonadota</taxon>
        <taxon>Gammaproteobacteria</taxon>
        <taxon>Alteromonadales</taxon>
        <taxon>Colwelliaceae</taxon>
        <taxon>Cognaticolwellia</taxon>
    </lineage>
</organism>
<dbReference type="InterPro" id="IPR005754">
    <property type="entry name" value="Sortase"/>
</dbReference>
<dbReference type="SUPFAM" id="SSF63817">
    <property type="entry name" value="Sortase"/>
    <property type="match status" value="1"/>
</dbReference>
<dbReference type="GO" id="GO:0016787">
    <property type="term" value="F:hydrolase activity"/>
    <property type="evidence" value="ECO:0007669"/>
    <property type="project" value="UniProtKB-KW"/>
</dbReference>